<accession>A0AAV7JA70</accession>
<evidence type="ECO:0000256" key="5">
    <source>
        <dbReference type="ARBA" id="ARBA00022553"/>
    </source>
</evidence>
<dbReference type="InterPro" id="IPR022730">
    <property type="entry name" value="DAZ_assoc-2"/>
</dbReference>
<dbReference type="PANTHER" id="PTHR31638">
    <property type="entry name" value="DAZ-ASSOCIATED PROTEIN 2"/>
    <property type="match status" value="1"/>
</dbReference>
<keyword evidence="7" id="KW-0539">Nucleus</keyword>
<comment type="function">
    <text evidence="10">In unstressed cells, promotes SIAH1-mediated polyubiquitination and degradation of the serine/threonine-protein kinase HIPK2, probably by acting as a loading factor that potentiates complex formation between HIPK2 and ubiquitin ligase SIAH1. In response to DNA damage, localizes to the nucleus following phosphorylation by HIPK2 and modulates the expression of a subset of TP53/p53 target genes by binding to TP53 at target gene promoters. This limits the expression of a number of cell death-mediating TP53 target genes, reducing DNA damage-induced cell death. Enhances the binding of transcription factor TCF7L2/TCF4, a Wnt signaling pathway effector, to the promoters of target genes. Plays a role in stress granule formation.</text>
</comment>
<dbReference type="PANTHER" id="PTHR31638:SF3">
    <property type="entry name" value="DAZ-ASSOCIATED PROTEIN 2"/>
    <property type="match status" value="1"/>
</dbReference>
<evidence type="ECO:0000256" key="2">
    <source>
        <dbReference type="ARBA" id="ARBA00004324"/>
    </source>
</evidence>
<sequence>MPFGKKKKAPAGGSSYPKQASYPTQAPLYPQQAEAPPPYLPPGQYPPPPTQQYAPQAPGYPASYQPPVPVGQFEAGARFKPGESVSVPPPPPGVAPTMVQMQAAQGVPVQVQQKSSNLFSGGGDGGINFELN</sequence>
<name>A0AAV7JA70_9METZ</name>
<dbReference type="AlphaFoldDB" id="A0AAV7JA70"/>
<dbReference type="GO" id="GO:0016607">
    <property type="term" value="C:nuclear speck"/>
    <property type="evidence" value="ECO:0007669"/>
    <property type="project" value="UniProtKB-SubCell"/>
</dbReference>
<evidence type="ECO:0000256" key="6">
    <source>
        <dbReference type="ARBA" id="ARBA00022843"/>
    </source>
</evidence>
<evidence type="ECO:0000256" key="10">
    <source>
        <dbReference type="ARBA" id="ARBA00045449"/>
    </source>
</evidence>
<proteinExistence type="predicted"/>
<evidence type="ECO:0000256" key="9">
    <source>
        <dbReference type="ARBA" id="ARBA00034352"/>
    </source>
</evidence>
<evidence type="ECO:0000256" key="7">
    <source>
        <dbReference type="ARBA" id="ARBA00023242"/>
    </source>
</evidence>
<keyword evidence="13" id="KW-1185">Reference proteome</keyword>
<evidence type="ECO:0000256" key="3">
    <source>
        <dbReference type="ARBA" id="ARBA00014066"/>
    </source>
</evidence>
<feature type="compositionally biased region" description="Low complexity" evidence="11">
    <location>
        <begin position="51"/>
        <end position="63"/>
    </location>
</feature>
<dbReference type="Proteomes" id="UP001165289">
    <property type="component" value="Unassembled WGS sequence"/>
</dbReference>
<evidence type="ECO:0000313" key="12">
    <source>
        <dbReference type="EMBL" id="KAI6645655.1"/>
    </source>
</evidence>
<dbReference type="Pfam" id="PF11029">
    <property type="entry name" value="DAZAP2"/>
    <property type="match status" value="1"/>
</dbReference>
<evidence type="ECO:0000256" key="8">
    <source>
        <dbReference type="ARBA" id="ARBA00032174"/>
    </source>
</evidence>
<evidence type="ECO:0000256" key="1">
    <source>
        <dbReference type="ARBA" id="ARBA00004210"/>
    </source>
</evidence>
<keyword evidence="6" id="KW-0832">Ubl conjugation</keyword>
<keyword evidence="4" id="KW-0963">Cytoplasm</keyword>
<organism evidence="12 13">
    <name type="scientific">Oopsacas minuta</name>
    <dbReference type="NCBI Taxonomy" id="111878"/>
    <lineage>
        <taxon>Eukaryota</taxon>
        <taxon>Metazoa</taxon>
        <taxon>Porifera</taxon>
        <taxon>Hexactinellida</taxon>
        <taxon>Hexasterophora</taxon>
        <taxon>Lyssacinosida</taxon>
        <taxon>Leucopsacidae</taxon>
        <taxon>Oopsacas</taxon>
    </lineage>
</organism>
<feature type="region of interest" description="Disordered" evidence="11">
    <location>
        <begin position="1"/>
        <end position="73"/>
    </location>
</feature>
<feature type="compositionally biased region" description="Low complexity" evidence="11">
    <location>
        <begin position="25"/>
        <end position="34"/>
    </location>
</feature>
<comment type="caution">
    <text evidence="12">The sequence shown here is derived from an EMBL/GenBank/DDBJ whole genome shotgun (WGS) entry which is preliminary data.</text>
</comment>
<evidence type="ECO:0000256" key="4">
    <source>
        <dbReference type="ARBA" id="ARBA00022490"/>
    </source>
</evidence>
<keyword evidence="5" id="KW-0597">Phosphoprotein</keyword>
<evidence type="ECO:0000256" key="11">
    <source>
        <dbReference type="SAM" id="MobiDB-lite"/>
    </source>
</evidence>
<feature type="compositionally biased region" description="Pro residues" evidence="11">
    <location>
        <begin position="35"/>
        <end position="50"/>
    </location>
</feature>
<dbReference type="GO" id="GO:0010494">
    <property type="term" value="C:cytoplasmic stress granule"/>
    <property type="evidence" value="ECO:0007669"/>
    <property type="project" value="UniProtKB-SubCell"/>
</dbReference>
<reference evidence="12 13" key="1">
    <citation type="journal article" date="2023" name="BMC Biol.">
        <title>The compact genome of the sponge Oopsacas minuta (Hexactinellida) is lacking key metazoan core genes.</title>
        <authorList>
            <person name="Santini S."/>
            <person name="Schenkelaars Q."/>
            <person name="Jourda C."/>
            <person name="Duchesne M."/>
            <person name="Belahbib H."/>
            <person name="Rocher C."/>
            <person name="Selva M."/>
            <person name="Riesgo A."/>
            <person name="Vervoort M."/>
            <person name="Leys S.P."/>
            <person name="Kodjabachian L."/>
            <person name="Le Bivic A."/>
            <person name="Borchiellini C."/>
            <person name="Claverie J.M."/>
            <person name="Renard E."/>
        </authorList>
    </citation>
    <scope>NUCLEOTIDE SEQUENCE [LARGE SCALE GENOMIC DNA]</scope>
    <source>
        <strain evidence="12">SPO-2</strain>
    </source>
</reference>
<gene>
    <name evidence="12" type="ORF">LOD99_12918</name>
</gene>
<protein>
    <recommendedName>
        <fullName evidence="3">DAZ-associated protein 2</fullName>
    </recommendedName>
    <alternativeName>
        <fullName evidence="8">Deleted in azoospermia-associated protein 2</fullName>
    </alternativeName>
    <alternativeName>
        <fullName evidence="9">Proline-rich transcript in brain protein</fullName>
    </alternativeName>
</protein>
<comment type="subcellular location">
    <subcellularLocation>
        <location evidence="1">Cytoplasm</location>
        <location evidence="1">Stress granule</location>
    </subcellularLocation>
    <subcellularLocation>
        <location evidence="2">Nucleus speckle</location>
    </subcellularLocation>
</comment>
<evidence type="ECO:0000313" key="13">
    <source>
        <dbReference type="Proteomes" id="UP001165289"/>
    </source>
</evidence>
<dbReference type="EMBL" id="JAKMXF010000365">
    <property type="protein sequence ID" value="KAI6645655.1"/>
    <property type="molecule type" value="Genomic_DNA"/>
</dbReference>